<dbReference type="RefSeq" id="WP_124704818.1">
    <property type="nucleotide sequence ID" value="NZ_BGOW01000015.1"/>
</dbReference>
<name>A0A401JEI0_9PROT</name>
<evidence type="ECO:0000313" key="2">
    <source>
        <dbReference type="Proteomes" id="UP000286806"/>
    </source>
</evidence>
<keyword evidence="2" id="KW-1185">Reference proteome</keyword>
<protein>
    <submittedName>
        <fullName evidence="1">Molecular chaperone</fullName>
    </submittedName>
</protein>
<accession>A0A401JEI0</accession>
<gene>
    <name evidence="1" type="ORF">SFMTTN_1835</name>
</gene>
<comment type="caution">
    <text evidence="1">The sequence shown here is derived from an EMBL/GenBank/DDBJ whole genome shotgun (WGS) entry which is preliminary data.</text>
</comment>
<organism evidence="1 2">
    <name type="scientific">Sulfuriferula multivorans</name>
    <dbReference type="NCBI Taxonomy" id="1559896"/>
    <lineage>
        <taxon>Bacteria</taxon>
        <taxon>Pseudomonadati</taxon>
        <taxon>Pseudomonadota</taxon>
        <taxon>Betaproteobacteria</taxon>
        <taxon>Nitrosomonadales</taxon>
        <taxon>Sulfuricellaceae</taxon>
        <taxon>Sulfuriferula</taxon>
    </lineage>
</organism>
<evidence type="ECO:0000313" key="1">
    <source>
        <dbReference type="EMBL" id="GBL46023.1"/>
    </source>
</evidence>
<dbReference type="AlphaFoldDB" id="A0A401JEI0"/>
<dbReference type="EMBL" id="BGOW01000015">
    <property type="protein sequence ID" value="GBL46023.1"/>
    <property type="molecule type" value="Genomic_DNA"/>
</dbReference>
<sequence length="531" mass="59125">MHLNLALPVPDPSLSHLAETRPKYLQTWLERLPVANLHESAQALLLSLAAQNRQAIADDSRQKLLELYRITVHTLTGAVKLQISDAALPLTEKQHQLATLARELLIELANGYKIVLQASSGRLLSFRGKPDQTQTMQRILSANSRLLTLCYEGYADVPTGLWSEIHQIYRYAVHQNVQDDIITDTPPASVSQLYRLCLLIATADPYRLTLGEVSKVLDLLRLYGDIAQTQPLTTPVQTNGLFLISPDKDQPPLPLFRYTGSTDPARDYLFNTLELARRLHQLFNLLKSGKSAAQLGLPGYADEATYQGLLQRLIRNWGHEPTRHFNRRGGSDDEAELCTGIRAIHGFLLAAHPTPDNTQQGTLDPDEISISTISALGRNHRTDTIATHWIVTNDSASGLALHKRNSTSVNLKVGEVVAVRSHQLPLWNIGVVRWLRNSPADQIEFGLQMLSPNPQPVWIRNAVGRIRTNQPALLLPANPILQLPQQLLVPRGVYVPDMPLELSAATNSSILPGKVLEHTHNFDLFEFQKIS</sequence>
<dbReference type="OrthoDB" id="9123042at2"/>
<dbReference type="Proteomes" id="UP000286806">
    <property type="component" value="Unassembled WGS sequence"/>
</dbReference>
<reference evidence="1 2" key="1">
    <citation type="journal article" date="2019" name="Front. Microbiol.">
        <title>Genomes of Neutrophilic Sulfur-Oxidizing Chemolithoautotrophs Representing 9 Proteobacterial Species From 8 Genera.</title>
        <authorList>
            <person name="Watanabe T."/>
            <person name="Kojima H."/>
            <person name="Umezawa K."/>
            <person name="Hori C."/>
            <person name="Takasuka T.E."/>
            <person name="Kato Y."/>
            <person name="Fukui M."/>
        </authorList>
    </citation>
    <scope>NUCLEOTIDE SEQUENCE [LARGE SCALE GENOMIC DNA]</scope>
    <source>
        <strain evidence="1 2">TTN</strain>
    </source>
</reference>
<proteinExistence type="predicted"/>